<keyword evidence="2" id="KW-1185">Reference proteome</keyword>
<evidence type="ECO:0000313" key="2">
    <source>
        <dbReference type="Proteomes" id="UP000245380"/>
    </source>
</evidence>
<evidence type="ECO:0000313" key="1">
    <source>
        <dbReference type="EMBL" id="PWI57857.1"/>
    </source>
</evidence>
<dbReference type="EMBL" id="MPDK01000008">
    <property type="protein sequence ID" value="PWI57857.1"/>
    <property type="molecule type" value="Genomic_DNA"/>
</dbReference>
<comment type="caution">
    <text evidence="1">The sequence shown here is derived from an EMBL/GenBank/DDBJ whole genome shotgun (WGS) entry which is preliminary data.</text>
</comment>
<name>A0A2U3D998_SULT2</name>
<proteinExistence type="predicted"/>
<dbReference type="RefSeq" id="WP_109430394.1">
    <property type="nucleotide sequence ID" value="NZ_MPDK01000008.1"/>
</dbReference>
<protein>
    <submittedName>
        <fullName evidence="1">Uncharacterized protein</fullName>
    </submittedName>
</protein>
<dbReference type="Proteomes" id="UP000245380">
    <property type="component" value="Unassembled WGS sequence"/>
</dbReference>
<sequence length="139" mass="16095">MGSISQLSDVLFIRLQTSILCKSLVHEGGKTSLVDWVYGIVLGDSTPFYIVHEWCCSLESSICCLEQIQIVDPDGEIEATLRMSPFLLGERFWDLIRNYWEVKDFYPTKIGTYEIRTTLIEVESERVLYRQIDPLHVLM</sequence>
<accession>A0A2U3D998</accession>
<dbReference type="AlphaFoldDB" id="A0A2U3D998"/>
<gene>
    <name evidence="1" type="ORF">BM613_06655</name>
</gene>
<reference evidence="1 2" key="1">
    <citation type="submission" date="2016-11" db="EMBL/GenBank/DDBJ databases">
        <title>Comparative genomics of Acidibacillus ferroxidans species.</title>
        <authorList>
            <person name="Oliveira G."/>
            <person name="Nunes G."/>
            <person name="Oliveira R."/>
            <person name="Araujo F."/>
            <person name="Salim A."/>
            <person name="Scholte L."/>
            <person name="Morais D."/>
            <person name="Nancucheo I."/>
            <person name="Johnson D.B."/>
            <person name="Grail B."/>
            <person name="Bittencourt J."/>
            <person name="Valadares R."/>
        </authorList>
    </citation>
    <scope>NUCLEOTIDE SEQUENCE [LARGE SCALE GENOMIC DNA]</scope>
    <source>
        <strain evidence="1 2">Y002</strain>
    </source>
</reference>
<organism evidence="1 2">
    <name type="scientific">Sulfoacidibacillus thermotolerans</name>
    <name type="common">Acidibacillus sulfuroxidans</name>
    <dbReference type="NCBI Taxonomy" id="1765684"/>
    <lineage>
        <taxon>Bacteria</taxon>
        <taxon>Bacillati</taxon>
        <taxon>Bacillota</taxon>
        <taxon>Bacilli</taxon>
        <taxon>Bacillales</taxon>
        <taxon>Alicyclobacillaceae</taxon>
        <taxon>Sulfoacidibacillus</taxon>
    </lineage>
</organism>